<feature type="transmembrane region" description="Helical" evidence="8">
    <location>
        <begin position="47"/>
        <end position="73"/>
    </location>
</feature>
<protein>
    <recommendedName>
        <fullName evidence="4">Methylamine utilization protein MauE</fullName>
    </recommendedName>
</protein>
<feature type="transmembrane region" description="Helical" evidence="8">
    <location>
        <begin position="6"/>
        <end position="26"/>
    </location>
</feature>
<evidence type="ECO:0000313" key="10">
    <source>
        <dbReference type="EMBL" id="GBQ82604.1"/>
    </source>
</evidence>
<evidence type="ECO:0000256" key="8">
    <source>
        <dbReference type="SAM" id="Phobius"/>
    </source>
</evidence>
<evidence type="ECO:0000256" key="1">
    <source>
        <dbReference type="ARBA" id="ARBA00003475"/>
    </source>
</evidence>
<dbReference type="Pfam" id="PF07291">
    <property type="entry name" value="MauE"/>
    <property type="match status" value="1"/>
</dbReference>
<comment type="function">
    <text evidence="1">May be specifically involved in the processing, transport, and/or maturation of the MADH beta-subunit.</text>
</comment>
<gene>
    <name evidence="10" type="ORF">AA0535_0029</name>
</gene>
<feature type="transmembrane region" description="Helical" evidence="8">
    <location>
        <begin position="143"/>
        <end position="163"/>
    </location>
</feature>
<dbReference type="InterPro" id="IPR009908">
    <property type="entry name" value="Methylamine_util_MauE"/>
</dbReference>
<dbReference type="RefSeq" id="WP_264813849.1">
    <property type="nucleotide sequence ID" value="NZ_BAPV01000001.1"/>
</dbReference>
<evidence type="ECO:0000256" key="7">
    <source>
        <dbReference type="ARBA" id="ARBA00023136"/>
    </source>
</evidence>
<keyword evidence="5 8" id="KW-0812">Transmembrane</keyword>
<sequence length="172" mass="17556">MSTLALQMIGAVGVNAMGALFIGTALSKALDQSGFASLIAAYRLFPLGMAFPVARVLTGVQLVLGAWLCSGMFPREACLTAAILLTAFALAMGINVARGRTGLSCGCLPGQDMPLSRGAVLRTIMLAVLMLGAAETGRPDGTLLSLATLMGGISLILLTLAFLQLRNAGDAA</sequence>
<comment type="pathway">
    <text evidence="3">One-carbon metabolism; methylamine degradation.</text>
</comment>
<feature type="transmembrane region" description="Helical" evidence="8">
    <location>
        <begin position="79"/>
        <end position="98"/>
    </location>
</feature>
<evidence type="ECO:0000259" key="9">
    <source>
        <dbReference type="Pfam" id="PF07291"/>
    </source>
</evidence>
<dbReference type="EMBL" id="BAPV01000001">
    <property type="protein sequence ID" value="GBQ82604.1"/>
    <property type="molecule type" value="Genomic_DNA"/>
</dbReference>
<name>A0ABQ0PVG4_9PROT</name>
<organism evidence="10 11">
    <name type="scientific">Asaia krungthepensis NRIC 0535</name>
    <dbReference type="NCBI Taxonomy" id="1307925"/>
    <lineage>
        <taxon>Bacteria</taxon>
        <taxon>Pseudomonadati</taxon>
        <taxon>Pseudomonadota</taxon>
        <taxon>Alphaproteobacteria</taxon>
        <taxon>Acetobacterales</taxon>
        <taxon>Acetobacteraceae</taxon>
        <taxon>Asaia</taxon>
    </lineage>
</organism>
<keyword evidence="6 8" id="KW-1133">Transmembrane helix</keyword>
<keyword evidence="11" id="KW-1185">Reference proteome</keyword>
<reference evidence="10" key="1">
    <citation type="submission" date="2013-04" db="EMBL/GenBank/DDBJ databases">
        <title>The genome sequencing project of 58 acetic acid bacteria.</title>
        <authorList>
            <person name="Okamoto-Kainuma A."/>
            <person name="Ishikawa M."/>
            <person name="Umino S."/>
            <person name="Koizumi Y."/>
            <person name="Shiwa Y."/>
            <person name="Yoshikawa H."/>
            <person name="Matsutani M."/>
            <person name="Matsushita K."/>
        </authorList>
    </citation>
    <scope>NUCLEOTIDE SEQUENCE</scope>
    <source>
        <strain evidence="10">NRIC 0535</strain>
    </source>
</reference>
<comment type="caution">
    <text evidence="10">The sequence shown here is derived from an EMBL/GenBank/DDBJ whole genome shotgun (WGS) entry which is preliminary data.</text>
</comment>
<evidence type="ECO:0000256" key="4">
    <source>
        <dbReference type="ARBA" id="ARBA00019078"/>
    </source>
</evidence>
<feature type="transmembrane region" description="Helical" evidence="8">
    <location>
        <begin position="119"/>
        <end position="137"/>
    </location>
</feature>
<keyword evidence="7 8" id="KW-0472">Membrane</keyword>
<evidence type="ECO:0000256" key="6">
    <source>
        <dbReference type="ARBA" id="ARBA00022989"/>
    </source>
</evidence>
<accession>A0ABQ0PVG4</accession>
<comment type="subcellular location">
    <subcellularLocation>
        <location evidence="2">Membrane</location>
        <topology evidence="2">Multi-pass membrane protein</topology>
    </subcellularLocation>
</comment>
<dbReference type="Proteomes" id="UP001062776">
    <property type="component" value="Unassembled WGS sequence"/>
</dbReference>
<evidence type="ECO:0000256" key="5">
    <source>
        <dbReference type="ARBA" id="ARBA00022692"/>
    </source>
</evidence>
<evidence type="ECO:0000256" key="2">
    <source>
        <dbReference type="ARBA" id="ARBA00004141"/>
    </source>
</evidence>
<feature type="domain" description="Methylamine utilisation protein MauE" evidence="9">
    <location>
        <begin position="8"/>
        <end position="132"/>
    </location>
</feature>
<evidence type="ECO:0000256" key="3">
    <source>
        <dbReference type="ARBA" id="ARBA00004856"/>
    </source>
</evidence>
<evidence type="ECO:0000313" key="11">
    <source>
        <dbReference type="Proteomes" id="UP001062776"/>
    </source>
</evidence>
<proteinExistence type="predicted"/>